<dbReference type="GO" id="GO:0043200">
    <property type="term" value="P:response to amino acid"/>
    <property type="evidence" value="ECO:0007669"/>
    <property type="project" value="TreeGrafter"/>
</dbReference>
<dbReference type="SMART" id="SM00344">
    <property type="entry name" value="HTH_ASNC"/>
    <property type="match status" value="1"/>
</dbReference>
<dbReference type="InterPro" id="IPR036388">
    <property type="entry name" value="WH-like_DNA-bd_sf"/>
</dbReference>
<evidence type="ECO:0000256" key="2">
    <source>
        <dbReference type="ARBA" id="ARBA00023125"/>
    </source>
</evidence>
<dbReference type="SUPFAM" id="SSF54909">
    <property type="entry name" value="Dimeric alpha+beta barrel"/>
    <property type="match status" value="1"/>
</dbReference>
<keyword evidence="1" id="KW-0805">Transcription regulation</keyword>
<dbReference type="InterPro" id="IPR019888">
    <property type="entry name" value="Tscrpt_reg_AsnC-like"/>
</dbReference>
<dbReference type="PANTHER" id="PTHR30154">
    <property type="entry name" value="LEUCINE-RESPONSIVE REGULATORY PROTEIN"/>
    <property type="match status" value="1"/>
</dbReference>
<name>A0A6B2NLJ9_9RHOB</name>
<dbReference type="InterPro" id="IPR000485">
    <property type="entry name" value="AsnC-type_HTH_dom"/>
</dbReference>
<sequence length="152" mass="17283">MDQIDRKILHYVQQNNQLTHAELSDLVGLSATSVQRRLARLRADKIITADISVVDPEAAGRPLLMLVSVELARERADIIDRFKRSVRNCAEVMSAYYVTGETDFVLIVSATNMADYEAFTREFFYDNPDIKGFKTSVVMDRIKASFHLPLLE</sequence>
<dbReference type="GO" id="GO:0005829">
    <property type="term" value="C:cytosol"/>
    <property type="evidence" value="ECO:0007669"/>
    <property type="project" value="TreeGrafter"/>
</dbReference>
<dbReference type="EMBL" id="JAAGOX010000006">
    <property type="protein sequence ID" value="NDW44218.1"/>
    <property type="molecule type" value="Genomic_DNA"/>
</dbReference>
<accession>A0A6B2NLJ9</accession>
<comment type="caution">
    <text evidence="5">The sequence shown here is derived from an EMBL/GenBank/DDBJ whole genome shotgun (WGS) entry which is preliminary data.</text>
</comment>
<evidence type="ECO:0000256" key="1">
    <source>
        <dbReference type="ARBA" id="ARBA00023015"/>
    </source>
</evidence>
<keyword evidence="2" id="KW-0238">DNA-binding</keyword>
<dbReference type="GO" id="GO:0043565">
    <property type="term" value="F:sequence-specific DNA binding"/>
    <property type="evidence" value="ECO:0007669"/>
    <property type="project" value="InterPro"/>
</dbReference>
<dbReference type="AlphaFoldDB" id="A0A6B2NLJ9"/>
<dbReference type="PRINTS" id="PR00033">
    <property type="entry name" value="HTHASNC"/>
</dbReference>
<protein>
    <submittedName>
        <fullName evidence="5">Lrp/AsnC family transcriptional regulator</fullName>
    </submittedName>
</protein>
<dbReference type="InterPro" id="IPR011008">
    <property type="entry name" value="Dimeric_a/b-barrel"/>
</dbReference>
<dbReference type="Pfam" id="PF13404">
    <property type="entry name" value="HTH_AsnC-type"/>
    <property type="match status" value="1"/>
</dbReference>
<dbReference type="Pfam" id="PF01037">
    <property type="entry name" value="AsnC_trans_reg"/>
    <property type="match status" value="1"/>
</dbReference>
<feature type="domain" description="HTH asnC-type" evidence="4">
    <location>
        <begin position="1"/>
        <end position="62"/>
    </location>
</feature>
<dbReference type="InterPro" id="IPR036390">
    <property type="entry name" value="WH_DNA-bd_sf"/>
</dbReference>
<evidence type="ECO:0000259" key="4">
    <source>
        <dbReference type="PROSITE" id="PS50956"/>
    </source>
</evidence>
<keyword evidence="3" id="KW-0804">Transcription</keyword>
<dbReference type="RefSeq" id="WP_164128147.1">
    <property type="nucleotide sequence ID" value="NZ_JAAGOX010000006.1"/>
</dbReference>
<dbReference type="Gene3D" id="1.10.10.10">
    <property type="entry name" value="Winged helix-like DNA-binding domain superfamily/Winged helix DNA-binding domain"/>
    <property type="match status" value="1"/>
</dbReference>
<organism evidence="5">
    <name type="scientific">Ruegeria sp. PrR005</name>
    <dbReference type="NCBI Taxonomy" id="2706882"/>
    <lineage>
        <taxon>Bacteria</taxon>
        <taxon>Pseudomonadati</taxon>
        <taxon>Pseudomonadota</taxon>
        <taxon>Alphaproteobacteria</taxon>
        <taxon>Rhodobacterales</taxon>
        <taxon>Roseobacteraceae</taxon>
        <taxon>Ruegeria</taxon>
    </lineage>
</organism>
<gene>
    <name evidence="5" type="ORF">G0P99_04555</name>
</gene>
<dbReference type="PANTHER" id="PTHR30154:SF34">
    <property type="entry name" value="TRANSCRIPTIONAL REGULATOR AZLB"/>
    <property type="match status" value="1"/>
</dbReference>
<reference evidence="5" key="1">
    <citation type="submission" date="2020-02" db="EMBL/GenBank/DDBJ databases">
        <title>Delineation of the pyrene-degrading pathway in Roseobacter clade bacteria by genomic analysis.</title>
        <authorList>
            <person name="Zhou H."/>
            <person name="Wang H."/>
        </authorList>
    </citation>
    <scope>NUCLEOTIDE SEQUENCE</scope>
    <source>
        <strain evidence="5">PrR005</strain>
    </source>
</reference>
<dbReference type="PROSITE" id="PS50956">
    <property type="entry name" value="HTH_ASNC_2"/>
    <property type="match status" value="1"/>
</dbReference>
<evidence type="ECO:0000256" key="3">
    <source>
        <dbReference type="ARBA" id="ARBA00023163"/>
    </source>
</evidence>
<dbReference type="InterPro" id="IPR019887">
    <property type="entry name" value="Tscrpt_reg_AsnC/Lrp_C"/>
</dbReference>
<evidence type="ECO:0000313" key="5">
    <source>
        <dbReference type="EMBL" id="NDW44218.1"/>
    </source>
</evidence>
<dbReference type="Gene3D" id="3.30.70.920">
    <property type="match status" value="1"/>
</dbReference>
<proteinExistence type="predicted"/>
<dbReference type="SUPFAM" id="SSF46785">
    <property type="entry name" value="Winged helix' DNA-binding domain"/>
    <property type="match status" value="1"/>
</dbReference>